<dbReference type="PROSITE" id="PS00819">
    <property type="entry name" value="DPS_2"/>
    <property type="match status" value="1"/>
</dbReference>
<evidence type="ECO:0000313" key="7">
    <source>
        <dbReference type="Proteomes" id="UP000290378"/>
    </source>
</evidence>
<comment type="caution">
    <text evidence="6">The sequence shown here is derived from an EMBL/GenBank/DDBJ whole genome shotgun (WGS) entry which is preliminary data.</text>
</comment>
<dbReference type="Proteomes" id="UP000290378">
    <property type="component" value="Unassembled WGS sequence"/>
</dbReference>
<evidence type="ECO:0000256" key="3">
    <source>
        <dbReference type="RuleBase" id="RU003875"/>
    </source>
</evidence>
<dbReference type="CDD" id="cd01043">
    <property type="entry name" value="DPS"/>
    <property type="match status" value="1"/>
</dbReference>
<evidence type="ECO:0000313" key="8">
    <source>
        <dbReference type="Proteomes" id="UP000290870"/>
    </source>
</evidence>
<dbReference type="OrthoDB" id="9797687at2"/>
<dbReference type="GO" id="GO:0008199">
    <property type="term" value="F:ferric iron binding"/>
    <property type="evidence" value="ECO:0007669"/>
    <property type="project" value="InterPro"/>
</dbReference>
<gene>
    <name evidence="5" type="ORF">CP963_13135</name>
    <name evidence="6" type="ORF">CRU90_03065</name>
</gene>
<evidence type="ECO:0000313" key="5">
    <source>
        <dbReference type="EMBL" id="RXI37307.1"/>
    </source>
</evidence>
<reference evidence="6 8" key="2">
    <citation type="submission" date="2017-10" db="EMBL/GenBank/DDBJ databases">
        <title>Genomics of the genus Arcobacter.</title>
        <authorList>
            <person name="Perez-Cataluna A."/>
            <person name="Figueras M.J."/>
        </authorList>
    </citation>
    <scope>NUCLEOTIDE SEQUENCE [LARGE SCALE GENOMIC DNA]</scope>
    <source>
        <strain evidence="6 8">F26</strain>
    </source>
</reference>
<comment type="similarity">
    <text evidence="2 3">Belongs to the Dps family.</text>
</comment>
<dbReference type="RefSeq" id="WP_128985811.1">
    <property type="nucleotide sequence ID" value="NZ_CBCSEI010000026.1"/>
</dbReference>
<dbReference type="PANTHER" id="PTHR42932:SF1">
    <property type="entry name" value="GENERAL STRESS PROTEIN 20U"/>
    <property type="match status" value="1"/>
</dbReference>
<proteinExistence type="inferred from homology"/>
<dbReference type="Pfam" id="PF00210">
    <property type="entry name" value="Ferritin"/>
    <property type="match status" value="1"/>
</dbReference>
<dbReference type="GO" id="GO:0016722">
    <property type="term" value="F:oxidoreductase activity, acting on metal ions"/>
    <property type="evidence" value="ECO:0007669"/>
    <property type="project" value="InterPro"/>
</dbReference>
<dbReference type="InterPro" id="IPR009078">
    <property type="entry name" value="Ferritin-like_SF"/>
</dbReference>
<dbReference type="PANTHER" id="PTHR42932">
    <property type="entry name" value="GENERAL STRESS PROTEIN 20U"/>
    <property type="match status" value="1"/>
</dbReference>
<dbReference type="AlphaFoldDB" id="A0A4Q0UVE9"/>
<sequence>MSKVVKQLKQIQADAHALYIKAHNYHWNVKGMDFFPVHAHTEKIYNSMSELFDDMAERVLTLGEKPYLNMEELAKATKIETETKDSFKSREVVESIIKDYKYLLEAFKTLSEIAAEKGDKTTEAYADEKVAELEKDLWMLGNMVS</sequence>
<evidence type="ECO:0000259" key="4">
    <source>
        <dbReference type="Pfam" id="PF00210"/>
    </source>
</evidence>
<dbReference type="Gene3D" id="1.20.1260.10">
    <property type="match status" value="1"/>
</dbReference>
<dbReference type="InterPro" id="IPR008331">
    <property type="entry name" value="Ferritin_DPS_dom"/>
</dbReference>
<reference evidence="5 7" key="1">
    <citation type="submission" date="2017-09" db="EMBL/GenBank/DDBJ databases">
        <title>Genomics of the genus Arcobacter.</title>
        <authorList>
            <person name="Perez-Cataluna A."/>
            <person name="Figueras M.J."/>
            <person name="Salas-Masso N."/>
        </authorList>
    </citation>
    <scope>NUCLEOTIDE SEQUENCE [LARGE SCALE GENOMIC DNA]</scope>
    <source>
        <strain evidence="5 7">CECT 7834</strain>
    </source>
</reference>
<dbReference type="GO" id="GO:0005737">
    <property type="term" value="C:cytoplasm"/>
    <property type="evidence" value="ECO:0007669"/>
    <property type="project" value="UniProtKB-SubCell"/>
</dbReference>
<evidence type="ECO:0000313" key="6">
    <source>
        <dbReference type="EMBL" id="RXJ84950.1"/>
    </source>
</evidence>
<name>A0A4Q0UVE9_9BACT</name>
<dbReference type="InterPro" id="IPR002177">
    <property type="entry name" value="DPS_DNA-bd"/>
</dbReference>
<feature type="domain" description="Ferritin/DPS" evidence="4">
    <location>
        <begin position="6"/>
        <end position="144"/>
    </location>
</feature>
<dbReference type="PRINTS" id="PR01346">
    <property type="entry name" value="HELNAPAPROT"/>
</dbReference>
<dbReference type="InterPro" id="IPR012347">
    <property type="entry name" value="Ferritin-like"/>
</dbReference>
<dbReference type="PROSITE" id="PS00818">
    <property type="entry name" value="DPS_1"/>
    <property type="match status" value="1"/>
</dbReference>
<dbReference type="EMBL" id="PDJZ01000003">
    <property type="protein sequence ID" value="RXJ84950.1"/>
    <property type="molecule type" value="Genomic_DNA"/>
</dbReference>
<dbReference type="SUPFAM" id="SSF47240">
    <property type="entry name" value="Ferritin-like"/>
    <property type="match status" value="1"/>
</dbReference>
<dbReference type="Proteomes" id="UP000290870">
    <property type="component" value="Unassembled WGS sequence"/>
</dbReference>
<dbReference type="EMBL" id="NXII01000030">
    <property type="protein sequence ID" value="RXI37307.1"/>
    <property type="molecule type" value="Genomic_DNA"/>
</dbReference>
<dbReference type="InterPro" id="IPR023188">
    <property type="entry name" value="DPS_DNA-bd_CS"/>
</dbReference>
<organism evidence="6 8">
    <name type="scientific">Arcobacter cloacae</name>
    <dbReference type="NCBI Taxonomy" id="1054034"/>
    <lineage>
        <taxon>Bacteria</taxon>
        <taxon>Pseudomonadati</taxon>
        <taxon>Campylobacterota</taxon>
        <taxon>Epsilonproteobacteria</taxon>
        <taxon>Campylobacterales</taxon>
        <taxon>Arcobacteraceae</taxon>
        <taxon>Arcobacter</taxon>
    </lineage>
</organism>
<accession>A0A4Q0UVE9</accession>
<dbReference type="PIRSF" id="PIRSF005900">
    <property type="entry name" value="Dps"/>
    <property type="match status" value="1"/>
</dbReference>
<evidence type="ECO:0000256" key="1">
    <source>
        <dbReference type="ARBA" id="ARBA00004496"/>
    </source>
</evidence>
<comment type="subcellular location">
    <subcellularLocation>
        <location evidence="1">Cytoplasm</location>
    </subcellularLocation>
</comment>
<keyword evidence="7" id="KW-1185">Reference proteome</keyword>
<evidence type="ECO:0000256" key="2">
    <source>
        <dbReference type="ARBA" id="ARBA00009497"/>
    </source>
</evidence>
<protein>
    <submittedName>
        <fullName evidence="6">DNA starvation/stationary phase protection protein</fullName>
    </submittedName>
</protein>